<accession>A0A5A5TLG5</accession>
<evidence type="ECO:0000313" key="2">
    <source>
        <dbReference type="EMBL" id="GCF11824.1"/>
    </source>
</evidence>
<reference evidence="2 3" key="1">
    <citation type="submission" date="2019-01" db="EMBL/GenBank/DDBJ databases">
        <title>Draft genome sequence of Dictyobacter sp. Uno17.</title>
        <authorList>
            <person name="Wang C.M."/>
            <person name="Zheng Y."/>
            <person name="Sakai Y."/>
            <person name="Abe K."/>
            <person name="Yokota A."/>
            <person name="Yabe S."/>
        </authorList>
    </citation>
    <scope>NUCLEOTIDE SEQUENCE [LARGE SCALE GENOMIC DNA]</scope>
    <source>
        <strain evidence="2 3">Uno17</strain>
    </source>
</reference>
<name>A0A5A5TLG5_9CHLR</name>
<keyword evidence="3" id="KW-1185">Reference proteome</keyword>
<feature type="region of interest" description="Disordered" evidence="1">
    <location>
        <begin position="49"/>
        <end position="72"/>
    </location>
</feature>
<evidence type="ECO:0000313" key="3">
    <source>
        <dbReference type="Proteomes" id="UP000322530"/>
    </source>
</evidence>
<dbReference type="EMBL" id="BIXY01000152">
    <property type="protein sequence ID" value="GCF11824.1"/>
    <property type="molecule type" value="Genomic_DNA"/>
</dbReference>
<gene>
    <name evidence="2" type="ORF">KDI_53880</name>
</gene>
<organism evidence="2 3">
    <name type="scientific">Dictyobacter arantiisoli</name>
    <dbReference type="NCBI Taxonomy" id="2014874"/>
    <lineage>
        <taxon>Bacteria</taxon>
        <taxon>Bacillati</taxon>
        <taxon>Chloroflexota</taxon>
        <taxon>Ktedonobacteria</taxon>
        <taxon>Ktedonobacterales</taxon>
        <taxon>Dictyobacteraceae</taxon>
        <taxon>Dictyobacter</taxon>
    </lineage>
</organism>
<comment type="caution">
    <text evidence="2">The sequence shown here is derived from an EMBL/GenBank/DDBJ whole genome shotgun (WGS) entry which is preliminary data.</text>
</comment>
<dbReference type="Proteomes" id="UP000322530">
    <property type="component" value="Unassembled WGS sequence"/>
</dbReference>
<sequence>MFAAYIQDPTLNSEDVHRPHRQRSCEVRAYKVPLSQYIFLGLFRNQIDADDNKQTSNNGIGAERLVEQQDTQ</sequence>
<evidence type="ECO:0000256" key="1">
    <source>
        <dbReference type="SAM" id="MobiDB-lite"/>
    </source>
</evidence>
<dbReference type="AlphaFoldDB" id="A0A5A5TLG5"/>
<protein>
    <submittedName>
        <fullName evidence="2">Uncharacterized protein</fullName>
    </submittedName>
</protein>
<proteinExistence type="predicted"/>